<dbReference type="CDD" id="cd00519">
    <property type="entry name" value="Lipase_3"/>
    <property type="match status" value="1"/>
</dbReference>
<dbReference type="SUPFAM" id="SSF53474">
    <property type="entry name" value="alpha/beta-Hydrolases"/>
    <property type="match status" value="1"/>
</dbReference>
<dbReference type="GO" id="GO:0016787">
    <property type="term" value="F:hydrolase activity"/>
    <property type="evidence" value="ECO:0007669"/>
    <property type="project" value="UniProtKB-KW"/>
</dbReference>
<keyword evidence="2" id="KW-0378">Hydrolase</keyword>
<evidence type="ECO:0000259" key="1">
    <source>
        <dbReference type="Pfam" id="PF01764"/>
    </source>
</evidence>
<dbReference type="InterPro" id="IPR051218">
    <property type="entry name" value="Sec_MonoDiacylglyc_Lipase"/>
</dbReference>
<name>A0ABV3YRY9_9PSED</name>
<feature type="domain" description="Fungal lipase-type" evidence="1">
    <location>
        <begin position="330"/>
        <end position="454"/>
    </location>
</feature>
<evidence type="ECO:0000313" key="2">
    <source>
        <dbReference type="EMBL" id="MEX6500738.1"/>
    </source>
</evidence>
<dbReference type="Proteomes" id="UP001560296">
    <property type="component" value="Unassembled WGS sequence"/>
</dbReference>
<dbReference type="InterPro" id="IPR029058">
    <property type="entry name" value="AB_hydrolase_fold"/>
</dbReference>
<proteinExistence type="predicted"/>
<dbReference type="EC" id="3.1.1.-" evidence="2"/>
<sequence length="721" mass="81083">MNDPAKTNKVETLDCPLRGHWISFRLVDEHGDGTPYAGLTFTLHDNQGQQIEGVLDSDGFARVESFHCGPVVLDFSALDAGNLDPWYKVLAIRKAFKLPLTALQVAAEQSPTGPRRVDGRTYLAEERATREKARFLRVEVSDFAEATKHLPDTDSAWYPRPSGVLKQSAGLAKEQPGAALTPNLHHVLEVKALRAYSPLLSRSKDFCALNAYHLAVMSAFVYAPFSKRMLPDTPYASSAPPYELGGTIGHVLREQLARLVKPSRFNDAQYHLLCEEVPYSKRLEVMPHDPERYAAEAAEGWNNPEDVHFLYHEDSETQAFITHSDKVILITVRGTQETPDIFRDLDARQVPYAEGDGQAHRGFYEAFYAAKDFTQRYLDAFHRPEHNIVVCGHSLGGAIALLLAEWLRRDWSDNIQLYTFGSPRTGDRAFVQSASALTHHRLVNHNDPVPGVPFPWLDTDNRLLLSGTVALFSSPFVGIALLLGGLLNLRGDPYEHHGEQRHFMPRKPGGGSEAAILWQPGCAFIDEQACANYAGAVDLENDMPKRKSLIGQALSAAEHSSDGGYSRSMLTTLLRWNASVEQRDGALFTPEELRDIQTQVEQVEQQLANWKPRSFAEFRRETRIRNDTRFYNKSNFELLELYHEGITLARQLSSEQRESLIQARKRLLNQAQRPLSREDVFGDLCQRTDLAELVNEWRAIEANTKAEKLAKQPTAETRAYA</sequence>
<reference evidence="2 3" key="1">
    <citation type="submission" date="2024-07" db="EMBL/GenBank/DDBJ databases">
        <authorList>
            <person name="Li M."/>
        </authorList>
    </citation>
    <scope>NUCLEOTIDE SEQUENCE [LARGE SCALE GENOMIC DNA]</scope>
    <source>
        <strain evidence="2 3">25A3E</strain>
    </source>
</reference>
<dbReference type="Pfam" id="PF01764">
    <property type="entry name" value="Lipase_3"/>
    <property type="match status" value="1"/>
</dbReference>
<accession>A0ABV3YRY9</accession>
<evidence type="ECO:0000313" key="3">
    <source>
        <dbReference type="Proteomes" id="UP001560296"/>
    </source>
</evidence>
<dbReference type="EMBL" id="JBFTEG010000001">
    <property type="protein sequence ID" value="MEX6500738.1"/>
    <property type="molecule type" value="Genomic_DNA"/>
</dbReference>
<dbReference type="Gene3D" id="3.40.50.1820">
    <property type="entry name" value="alpha/beta hydrolase"/>
    <property type="match status" value="1"/>
</dbReference>
<keyword evidence="3" id="KW-1185">Reference proteome</keyword>
<comment type="caution">
    <text evidence="2">The sequence shown here is derived from an EMBL/GenBank/DDBJ whole genome shotgun (WGS) entry which is preliminary data.</text>
</comment>
<organism evidence="2 3">
    <name type="scientific">Pseudomonas zhanjiangensis</name>
    <dbReference type="NCBI Taxonomy" id="3239015"/>
    <lineage>
        <taxon>Bacteria</taxon>
        <taxon>Pseudomonadati</taxon>
        <taxon>Pseudomonadota</taxon>
        <taxon>Gammaproteobacteria</taxon>
        <taxon>Pseudomonadales</taxon>
        <taxon>Pseudomonadaceae</taxon>
        <taxon>Pseudomonas</taxon>
    </lineage>
</organism>
<dbReference type="InterPro" id="IPR002921">
    <property type="entry name" value="Fungal_lipase-type"/>
</dbReference>
<dbReference type="PANTHER" id="PTHR45856:SF24">
    <property type="entry name" value="FUNGAL LIPASE-LIKE DOMAIN-CONTAINING PROTEIN"/>
    <property type="match status" value="1"/>
</dbReference>
<dbReference type="RefSeq" id="WP_369285656.1">
    <property type="nucleotide sequence ID" value="NZ_JBFTEG010000001.1"/>
</dbReference>
<dbReference type="PANTHER" id="PTHR45856">
    <property type="entry name" value="ALPHA/BETA-HYDROLASES SUPERFAMILY PROTEIN"/>
    <property type="match status" value="1"/>
</dbReference>
<protein>
    <submittedName>
        <fullName evidence="2">Lipase family protein</fullName>
        <ecNumber evidence="2">3.1.1.-</ecNumber>
    </submittedName>
</protein>
<gene>
    <name evidence="2" type="ORF">AB5S05_01570</name>
</gene>